<dbReference type="RefSeq" id="WP_125011143.1">
    <property type="nucleotide sequence ID" value="NZ_RQVR01000001.1"/>
</dbReference>
<comment type="caution">
    <text evidence="4">The sequence shown here is derived from an EMBL/GenBank/DDBJ whole genome shotgun (WGS) entry which is preliminary data.</text>
</comment>
<dbReference type="OrthoDB" id="947434at2"/>
<feature type="domain" description="Outer membrane protein beta-barrel" evidence="3">
    <location>
        <begin position="7"/>
        <end position="200"/>
    </location>
</feature>
<name>A0A3P3WFR4_9FLAO</name>
<feature type="signal peptide" evidence="2">
    <location>
        <begin position="1"/>
        <end position="20"/>
    </location>
</feature>
<evidence type="ECO:0000313" key="4">
    <source>
        <dbReference type="EMBL" id="RRJ94001.1"/>
    </source>
</evidence>
<organism evidence="4 5">
    <name type="scientific">Flavobacterium macacae</name>
    <dbReference type="NCBI Taxonomy" id="2488993"/>
    <lineage>
        <taxon>Bacteria</taxon>
        <taxon>Pseudomonadati</taxon>
        <taxon>Bacteroidota</taxon>
        <taxon>Flavobacteriia</taxon>
        <taxon>Flavobacteriales</taxon>
        <taxon>Flavobacteriaceae</taxon>
        <taxon>Flavobacterium</taxon>
    </lineage>
</organism>
<proteinExistence type="predicted"/>
<keyword evidence="5" id="KW-1185">Reference proteome</keyword>
<reference evidence="4 5" key="1">
    <citation type="submission" date="2018-11" db="EMBL/GenBank/DDBJ databases">
        <title>Flavobacterium sp. nov., YIM 102600 draft genome.</title>
        <authorList>
            <person name="Li G."/>
            <person name="Jiang Y."/>
        </authorList>
    </citation>
    <scope>NUCLEOTIDE SEQUENCE [LARGE SCALE GENOMIC DNA]</scope>
    <source>
        <strain evidence="4 5">YIM 102600</strain>
    </source>
</reference>
<feature type="chain" id="PRO_5017998847" evidence="2">
    <location>
        <begin position="21"/>
        <end position="207"/>
    </location>
</feature>
<gene>
    <name evidence="4" type="ORF">EG849_00595</name>
</gene>
<evidence type="ECO:0000313" key="5">
    <source>
        <dbReference type="Proteomes" id="UP000271937"/>
    </source>
</evidence>
<protein>
    <submittedName>
        <fullName evidence="4">PorT family protein</fullName>
    </submittedName>
</protein>
<evidence type="ECO:0000256" key="2">
    <source>
        <dbReference type="SAM" id="SignalP"/>
    </source>
</evidence>
<dbReference type="Pfam" id="PF13505">
    <property type="entry name" value="OMP_b-brl"/>
    <property type="match status" value="1"/>
</dbReference>
<dbReference type="Proteomes" id="UP000271937">
    <property type="component" value="Unassembled WGS sequence"/>
</dbReference>
<dbReference type="EMBL" id="RQVR01000001">
    <property type="protein sequence ID" value="RRJ94001.1"/>
    <property type="molecule type" value="Genomic_DNA"/>
</dbReference>
<dbReference type="InterPro" id="IPR027385">
    <property type="entry name" value="Beta-barrel_OMP"/>
</dbReference>
<accession>A0A3P3WFR4</accession>
<evidence type="ECO:0000259" key="3">
    <source>
        <dbReference type="Pfam" id="PF13505"/>
    </source>
</evidence>
<sequence length="207" mass="23514">MKKAIVASLFLCLGISNLNAQVTFKPGVRGGLNLSTITQTEGTYRPDFYLGVFGAINFTKVYTLQPEINYSRQGVNDILLYDYNSNSNEYYLKNDDISVNYISLSAMNKFTIANRFQIMVGPTLDFVVGKDSEYIYSDADLAVNFGLGYKFPNGISVEARFKKGIAEVLYNNYYYNDNDNYFWGDWNTNNVFQLGVSYAFNLKSKNK</sequence>
<keyword evidence="1 2" id="KW-0732">Signal</keyword>
<evidence type="ECO:0000256" key="1">
    <source>
        <dbReference type="ARBA" id="ARBA00022729"/>
    </source>
</evidence>
<dbReference type="AlphaFoldDB" id="A0A3P3WFR4"/>